<dbReference type="Gene3D" id="3.10.450.50">
    <property type="match status" value="1"/>
</dbReference>
<evidence type="ECO:0000313" key="3">
    <source>
        <dbReference type="Proteomes" id="UP000319486"/>
    </source>
</evidence>
<accession>A0A502CED1</accession>
<proteinExistence type="predicted"/>
<keyword evidence="1" id="KW-0732">Signal</keyword>
<protein>
    <submittedName>
        <fullName evidence="2">Nuclear transport factor 2 family protein</fullName>
    </submittedName>
</protein>
<evidence type="ECO:0000313" key="2">
    <source>
        <dbReference type="EMBL" id="TPG11010.1"/>
    </source>
</evidence>
<dbReference type="EMBL" id="RCZO01000001">
    <property type="protein sequence ID" value="TPG11010.1"/>
    <property type="molecule type" value="Genomic_DNA"/>
</dbReference>
<organism evidence="2 3">
    <name type="scientific">Rhodanobacter glycinis</name>
    <dbReference type="NCBI Taxonomy" id="582702"/>
    <lineage>
        <taxon>Bacteria</taxon>
        <taxon>Pseudomonadati</taxon>
        <taxon>Pseudomonadota</taxon>
        <taxon>Gammaproteobacteria</taxon>
        <taxon>Lysobacterales</taxon>
        <taxon>Rhodanobacteraceae</taxon>
        <taxon>Rhodanobacter</taxon>
    </lineage>
</organism>
<reference evidence="2 3" key="1">
    <citation type="journal article" date="2019" name="Environ. Microbiol.">
        <title>Species interactions and distinct microbial communities in high Arctic permafrost affected cryosols are associated with the CH4 and CO2 gas fluxes.</title>
        <authorList>
            <person name="Altshuler I."/>
            <person name="Hamel J."/>
            <person name="Turney S."/>
            <person name="Magnuson E."/>
            <person name="Levesque R."/>
            <person name="Greer C."/>
            <person name="Whyte L.G."/>
        </authorList>
    </citation>
    <scope>NUCLEOTIDE SEQUENCE [LARGE SCALE GENOMIC DNA]</scope>
    <source>
        <strain evidence="2 3">S13Y</strain>
    </source>
</reference>
<feature type="chain" id="PRO_5021253675" evidence="1">
    <location>
        <begin position="17"/>
        <end position="158"/>
    </location>
</feature>
<name>A0A502CED1_9GAMM</name>
<dbReference type="AlphaFoldDB" id="A0A502CED1"/>
<keyword evidence="3" id="KW-1185">Reference proteome</keyword>
<dbReference type="RefSeq" id="WP_140648220.1">
    <property type="nucleotide sequence ID" value="NZ_RCZO01000001.1"/>
</dbReference>
<sequence>MMLVLLLAVATEAATAQPMQKAATLPSPDADKAAAIASVHAALAGISARDKRAVLAQMRPVGTATAVMEKADGTVTIRNADWNAYAGSDPGPERYEERMPDPKVEIEGAMATVSGRYTFSIDGKLGHCGFQRFDLVRDEGRWKIQNVTWSVRTWGCES</sequence>
<comment type="caution">
    <text evidence="2">The sequence shown here is derived from an EMBL/GenBank/DDBJ whole genome shotgun (WGS) entry which is preliminary data.</text>
</comment>
<dbReference type="InterPro" id="IPR032710">
    <property type="entry name" value="NTF2-like_dom_sf"/>
</dbReference>
<gene>
    <name evidence="2" type="ORF">EAH88_00135</name>
</gene>
<evidence type="ECO:0000256" key="1">
    <source>
        <dbReference type="SAM" id="SignalP"/>
    </source>
</evidence>
<feature type="signal peptide" evidence="1">
    <location>
        <begin position="1"/>
        <end position="16"/>
    </location>
</feature>
<dbReference type="SUPFAM" id="SSF54427">
    <property type="entry name" value="NTF2-like"/>
    <property type="match status" value="1"/>
</dbReference>
<dbReference type="Proteomes" id="UP000319486">
    <property type="component" value="Unassembled WGS sequence"/>
</dbReference>